<keyword evidence="3" id="KW-1185">Reference proteome</keyword>
<protein>
    <submittedName>
        <fullName evidence="2">DH200=94 genomic scaffold, scaffold_10601</fullName>
    </submittedName>
</protein>
<organism evidence="2 3">
    <name type="scientific">Coffea canephora</name>
    <name type="common">Robusta coffee</name>
    <dbReference type="NCBI Taxonomy" id="49390"/>
    <lineage>
        <taxon>Eukaryota</taxon>
        <taxon>Viridiplantae</taxon>
        <taxon>Streptophyta</taxon>
        <taxon>Embryophyta</taxon>
        <taxon>Tracheophyta</taxon>
        <taxon>Spermatophyta</taxon>
        <taxon>Magnoliopsida</taxon>
        <taxon>eudicotyledons</taxon>
        <taxon>Gunneridae</taxon>
        <taxon>Pentapetalae</taxon>
        <taxon>asterids</taxon>
        <taxon>lamiids</taxon>
        <taxon>Gentianales</taxon>
        <taxon>Rubiaceae</taxon>
        <taxon>Ixoroideae</taxon>
        <taxon>Gardenieae complex</taxon>
        <taxon>Bertiereae - Coffeeae clade</taxon>
        <taxon>Coffeeae</taxon>
        <taxon>Coffea</taxon>
    </lineage>
</organism>
<feature type="compositionally biased region" description="Basic and acidic residues" evidence="1">
    <location>
        <begin position="17"/>
        <end position="27"/>
    </location>
</feature>
<dbReference type="InParanoid" id="A0A068VN49"/>
<dbReference type="AlphaFoldDB" id="A0A068VN49"/>
<name>A0A068VN49_COFCA</name>
<evidence type="ECO:0000313" key="2">
    <source>
        <dbReference type="EMBL" id="CDP22116.1"/>
    </source>
</evidence>
<sequence length="163" mass="17234">MGKKRRSNSNESSVAINRKEEINKGRRERATCSLCLFARPSTNRADEMGVGEGGSGGSRRLFALPTVVSNWESERNGGSGGRSGQQTGSRKERALQLKAGSGGGRSGLSLEDSGSGGYGLLLIWGKKNADSRIAEWEEGDVFVTLGPPSSTVLVLGEILLSSF</sequence>
<dbReference type="Gramene" id="CDP22116">
    <property type="protein sequence ID" value="CDP22116"/>
    <property type="gene ID" value="GSCOC_T00007993001"/>
</dbReference>
<feature type="region of interest" description="Disordered" evidence="1">
    <location>
        <begin position="70"/>
        <end position="110"/>
    </location>
</feature>
<evidence type="ECO:0000313" key="3">
    <source>
        <dbReference type="Proteomes" id="UP000295252"/>
    </source>
</evidence>
<evidence type="ECO:0000256" key="1">
    <source>
        <dbReference type="SAM" id="MobiDB-lite"/>
    </source>
</evidence>
<feature type="region of interest" description="Disordered" evidence="1">
    <location>
        <begin position="1"/>
        <end position="27"/>
    </location>
</feature>
<proteinExistence type="predicted"/>
<accession>A0A068VN49</accession>
<dbReference type="EMBL" id="HG749685">
    <property type="protein sequence ID" value="CDP22116.1"/>
    <property type="molecule type" value="Genomic_DNA"/>
</dbReference>
<gene>
    <name evidence="2" type="ORF">GSCOC_T00007993001</name>
</gene>
<reference evidence="3" key="1">
    <citation type="journal article" date="2014" name="Science">
        <title>The coffee genome provides insight into the convergent evolution of caffeine biosynthesis.</title>
        <authorList>
            <person name="Denoeud F."/>
            <person name="Carretero-Paulet L."/>
            <person name="Dereeper A."/>
            <person name="Droc G."/>
            <person name="Guyot R."/>
            <person name="Pietrella M."/>
            <person name="Zheng C."/>
            <person name="Alberti A."/>
            <person name="Anthony F."/>
            <person name="Aprea G."/>
            <person name="Aury J.M."/>
            <person name="Bento P."/>
            <person name="Bernard M."/>
            <person name="Bocs S."/>
            <person name="Campa C."/>
            <person name="Cenci A."/>
            <person name="Combes M.C."/>
            <person name="Crouzillat D."/>
            <person name="Da Silva C."/>
            <person name="Daddiego L."/>
            <person name="De Bellis F."/>
            <person name="Dussert S."/>
            <person name="Garsmeur O."/>
            <person name="Gayraud T."/>
            <person name="Guignon V."/>
            <person name="Jahn K."/>
            <person name="Jamilloux V."/>
            <person name="Joet T."/>
            <person name="Labadie K."/>
            <person name="Lan T."/>
            <person name="Leclercq J."/>
            <person name="Lepelley M."/>
            <person name="Leroy T."/>
            <person name="Li L.T."/>
            <person name="Librado P."/>
            <person name="Lopez L."/>
            <person name="Munoz A."/>
            <person name="Noel B."/>
            <person name="Pallavicini A."/>
            <person name="Perrotta G."/>
            <person name="Poncet V."/>
            <person name="Pot D."/>
            <person name="Priyono X."/>
            <person name="Rigoreau M."/>
            <person name="Rouard M."/>
            <person name="Rozas J."/>
            <person name="Tranchant-Dubreuil C."/>
            <person name="VanBuren R."/>
            <person name="Zhang Q."/>
            <person name="Andrade A.C."/>
            <person name="Argout X."/>
            <person name="Bertrand B."/>
            <person name="de Kochko A."/>
            <person name="Graziosi G."/>
            <person name="Henry R.J."/>
            <person name="Jayarama X."/>
            <person name="Ming R."/>
            <person name="Nagai C."/>
            <person name="Rounsley S."/>
            <person name="Sankoff D."/>
            <person name="Giuliano G."/>
            <person name="Albert V.A."/>
            <person name="Wincker P."/>
            <person name="Lashermes P."/>
        </authorList>
    </citation>
    <scope>NUCLEOTIDE SEQUENCE [LARGE SCALE GENOMIC DNA]</scope>
    <source>
        <strain evidence="3">cv. DH200-94</strain>
    </source>
</reference>
<dbReference type="Proteomes" id="UP000295252">
    <property type="component" value="Unassembled WGS sequence"/>
</dbReference>